<evidence type="ECO:0000313" key="1">
    <source>
        <dbReference type="EMBL" id="KAA1425876.1"/>
    </source>
</evidence>
<dbReference type="Gene3D" id="3.40.1660.10">
    <property type="entry name" value="EreA-like (biosynthetic domain)"/>
    <property type="match status" value="1"/>
</dbReference>
<dbReference type="InterPro" id="IPR052036">
    <property type="entry name" value="Hydrolase/PRTase-associated"/>
</dbReference>
<dbReference type="PANTHER" id="PTHR31299:SF0">
    <property type="entry name" value="ESTERASE, PUTATIVE (AFU_ORTHOLOGUE AFUA_1G05850)-RELATED"/>
    <property type="match status" value="1"/>
</dbReference>
<dbReference type="InterPro" id="IPR014622">
    <property type="entry name" value="UCP036794_erythomycin"/>
</dbReference>
<sequence length="438" mass="49226">MTRDEPGDIALPLRHADDLDPLLTRVGDARIVCIGEASHGTHEYYAWRATLTKRLIQEKGFDLVAVEGDWPDCYEVNRSVVASGDSRPTPEESLANFVRWPTWMWANQDVLDFTRWLREANQTRPEDERVRFYGLDVYSLWESLREVLDYLAEHHPAEMESALTACRCFEPYAEDPQTYAAATRFVPDTCEAEVIDLLSALVDRRRGAVPDADGDPEAAFAAEQNARAVVDAEAYYRAMVRGGPDSWNIRDTHMADTLDQLLAHHDGRRTGRRSKAVVWEHNTHVGDARHTDMRRAGLVNVGQLVRERHGESDCVLVGFGSHRGTVVAAEGWGRPHAVMQVPPARAGSTEELLHASVPYDAALFVFGPTLPEWAAERRDHRAIGVVYRPTAERWGNYVPTVLGRRYDAFLWVDRTTALAPLAGTEGRTDELETWPFGA</sequence>
<dbReference type="EMBL" id="VUJW01000010">
    <property type="protein sequence ID" value="KAA1425876.1"/>
    <property type="molecule type" value="Genomic_DNA"/>
</dbReference>
<dbReference type="Pfam" id="PF05139">
    <property type="entry name" value="Erythro_esteras"/>
    <property type="match status" value="1"/>
</dbReference>
<comment type="caution">
    <text evidence="1">The sequence shown here is derived from an EMBL/GenBank/DDBJ whole genome shotgun (WGS) entry which is preliminary data.</text>
</comment>
<dbReference type="Gene3D" id="1.20.1440.30">
    <property type="entry name" value="Biosynthetic Protein domain"/>
    <property type="match status" value="1"/>
</dbReference>
<dbReference type="Proteomes" id="UP000324351">
    <property type="component" value="Unassembled WGS sequence"/>
</dbReference>
<accession>A0A5B1LZK0</accession>
<dbReference type="PIRSF" id="PIRSF036794">
    <property type="entry name" value="UCP_erythr_ester"/>
    <property type="match status" value="1"/>
</dbReference>
<protein>
    <submittedName>
        <fullName evidence="1">Erythromycin esterase family protein</fullName>
    </submittedName>
</protein>
<dbReference type="Gene3D" id="3.30.1870.10">
    <property type="entry name" value="EreA-like, domain 2"/>
    <property type="match status" value="1"/>
</dbReference>
<dbReference type="GO" id="GO:0046677">
    <property type="term" value="P:response to antibiotic"/>
    <property type="evidence" value="ECO:0007669"/>
    <property type="project" value="InterPro"/>
</dbReference>
<proteinExistence type="predicted"/>
<gene>
    <name evidence="1" type="ORF">F0U47_16140</name>
</gene>
<dbReference type="SUPFAM" id="SSF159501">
    <property type="entry name" value="EreA/ChaN-like"/>
    <property type="match status" value="1"/>
</dbReference>
<dbReference type="InterPro" id="IPR007815">
    <property type="entry name" value="Emycin_Estase"/>
</dbReference>
<organism evidence="1 2">
    <name type="scientific">Nocardioides antri</name>
    <dbReference type="NCBI Taxonomy" id="2607659"/>
    <lineage>
        <taxon>Bacteria</taxon>
        <taxon>Bacillati</taxon>
        <taxon>Actinomycetota</taxon>
        <taxon>Actinomycetes</taxon>
        <taxon>Propionibacteriales</taxon>
        <taxon>Nocardioidaceae</taxon>
        <taxon>Nocardioides</taxon>
    </lineage>
</organism>
<dbReference type="AlphaFoldDB" id="A0A5B1LZK0"/>
<reference evidence="1 2" key="2">
    <citation type="submission" date="2019-09" db="EMBL/GenBank/DDBJ databases">
        <authorList>
            <person name="Jin C."/>
        </authorList>
    </citation>
    <scope>NUCLEOTIDE SEQUENCE [LARGE SCALE GENOMIC DNA]</scope>
    <source>
        <strain evidence="1 2">BN140041</strain>
    </source>
</reference>
<keyword evidence="2" id="KW-1185">Reference proteome</keyword>
<evidence type="ECO:0000313" key="2">
    <source>
        <dbReference type="Proteomes" id="UP000324351"/>
    </source>
</evidence>
<reference evidence="1 2" key="1">
    <citation type="submission" date="2019-09" db="EMBL/GenBank/DDBJ databases">
        <title>Nocardioides panacisoli sp. nov., isolated from the soil of a ginseng field.</title>
        <authorList>
            <person name="Cho C."/>
        </authorList>
    </citation>
    <scope>NUCLEOTIDE SEQUENCE [LARGE SCALE GENOMIC DNA]</scope>
    <source>
        <strain evidence="1 2">BN140041</strain>
    </source>
</reference>
<dbReference type="CDD" id="cd14728">
    <property type="entry name" value="Ere-like"/>
    <property type="match status" value="1"/>
</dbReference>
<dbReference type="PANTHER" id="PTHR31299">
    <property type="entry name" value="ESTERASE, PUTATIVE (AFU_ORTHOLOGUE AFUA_1G05850)-RELATED"/>
    <property type="match status" value="1"/>
</dbReference>
<dbReference type="RefSeq" id="WP_149751503.1">
    <property type="nucleotide sequence ID" value="NZ_VUJW01000010.1"/>
</dbReference>
<name>A0A5B1LZK0_9ACTN</name>